<dbReference type="InterPro" id="IPR005131">
    <property type="entry name" value="Ser_deHydtase_bsu"/>
</dbReference>
<dbReference type="Pfam" id="PF01842">
    <property type="entry name" value="ACT"/>
    <property type="match status" value="1"/>
</dbReference>
<dbReference type="InterPro" id="IPR002912">
    <property type="entry name" value="ACT_dom"/>
</dbReference>
<comment type="caution">
    <text evidence="9">The sequence shown here is derived from an EMBL/GenBank/DDBJ whole genome shotgun (WGS) entry which is preliminary data.</text>
</comment>
<keyword evidence="4" id="KW-0479">Metal-binding</keyword>
<dbReference type="PANTHER" id="PTHR30182">
    <property type="entry name" value="L-SERINE DEHYDRATASE"/>
    <property type="match status" value="1"/>
</dbReference>
<dbReference type="CDD" id="cd04902">
    <property type="entry name" value="ACT_3PGDH-xct"/>
    <property type="match status" value="1"/>
</dbReference>
<evidence type="ECO:0000259" key="8">
    <source>
        <dbReference type="PROSITE" id="PS51671"/>
    </source>
</evidence>
<evidence type="ECO:0000256" key="4">
    <source>
        <dbReference type="ARBA" id="ARBA00022723"/>
    </source>
</evidence>
<dbReference type="GO" id="GO:0006094">
    <property type="term" value="P:gluconeogenesis"/>
    <property type="evidence" value="ECO:0007669"/>
    <property type="project" value="UniProtKB-KW"/>
</dbReference>
<dbReference type="SUPFAM" id="SSF143548">
    <property type="entry name" value="Serine metabolism enzymes domain"/>
    <property type="match status" value="1"/>
</dbReference>
<dbReference type="SUPFAM" id="SSF55021">
    <property type="entry name" value="ACT-like"/>
    <property type="match status" value="1"/>
</dbReference>
<dbReference type="AlphaFoldDB" id="J9CCE6"/>
<evidence type="ECO:0000256" key="1">
    <source>
        <dbReference type="ARBA" id="ARBA00001966"/>
    </source>
</evidence>
<dbReference type="PIRSF" id="PIRSF036692">
    <property type="entry name" value="SDH_B"/>
    <property type="match status" value="1"/>
</dbReference>
<feature type="domain" description="ACT" evidence="8">
    <location>
        <begin position="135"/>
        <end position="213"/>
    </location>
</feature>
<dbReference type="GO" id="GO:0003941">
    <property type="term" value="F:L-serine ammonia-lyase activity"/>
    <property type="evidence" value="ECO:0007669"/>
    <property type="project" value="InterPro"/>
</dbReference>
<name>J9CCE6_9ZZZZ</name>
<keyword evidence="5" id="KW-0408">Iron</keyword>
<keyword evidence="7" id="KW-0456">Lyase</keyword>
<feature type="non-terminal residue" evidence="9">
    <location>
        <position position="1"/>
    </location>
</feature>
<proteinExistence type="predicted"/>
<dbReference type="Pfam" id="PF03315">
    <property type="entry name" value="SDH_beta"/>
    <property type="match status" value="1"/>
</dbReference>
<protein>
    <submittedName>
        <fullName evidence="9">L-serine dehydratase, iron-sulfur-dependent, beta subunit</fullName>
    </submittedName>
</protein>
<dbReference type="FunFam" id="3.30.70.260:FF:000008">
    <property type="entry name" value="D-3-phosphoglycerate dehydrogenase, chloroplastic"/>
    <property type="match status" value="1"/>
</dbReference>
<evidence type="ECO:0000313" key="9">
    <source>
        <dbReference type="EMBL" id="EJW97595.1"/>
    </source>
</evidence>
<evidence type="ECO:0000256" key="7">
    <source>
        <dbReference type="ARBA" id="ARBA00023239"/>
    </source>
</evidence>
<evidence type="ECO:0000256" key="2">
    <source>
        <dbReference type="ARBA" id="ARBA00022432"/>
    </source>
</evidence>
<dbReference type="PROSITE" id="PS51671">
    <property type="entry name" value="ACT"/>
    <property type="match status" value="1"/>
</dbReference>
<dbReference type="Gene3D" id="3.30.1330.90">
    <property type="entry name" value="D-3-phosphoglycerate dehydrogenase, domain 3"/>
    <property type="match status" value="1"/>
</dbReference>
<dbReference type="InterPro" id="IPR004643">
    <property type="entry name" value="Fe-S_L-Ser_bsu"/>
</dbReference>
<keyword evidence="2" id="KW-0312">Gluconeogenesis</keyword>
<dbReference type="InterPro" id="IPR045865">
    <property type="entry name" value="ACT-like_dom_sf"/>
</dbReference>
<comment type="cofactor">
    <cofactor evidence="1">
        <name>[4Fe-4S] cluster</name>
        <dbReference type="ChEBI" id="CHEBI:49883"/>
    </cofactor>
</comment>
<organism evidence="9">
    <name type="scientific">gut metagenome</name>
    <dbReference type="NCBI Taxonomy" id="749906"/>
    <lineage>
        <taxon>unclassified sequences</taxon>
        <taxon>metagenomes</taxon>
        <taxon>organismal metagenomes</taxon>
    </lineage>
</organism>
<keyword evidence="3" id="KW-0004">4Fe-4S</keyword>
<sequence>VGPSSSHTAGAVRIGLAARKLLGETPTDAKIYLHGSFAATGRGHGTDTAIIAGLLGMAPNDERIPDSFDVAMEQGLKFSFGEKNLRNAHPNSALIELKGKSGNKISMIAASIGGGRIQVRNLNGMSLCFSAEQPTLIVRNSDQPGSVADVSRALAELGINIATFQVSRDSRGGEAIMVIECDDTVKPETIEKIRQTPGILSAAFIDTNREVEN</sequence>
<evidence type="ECO:0000256" key="5">
    <source>
        <dbReference type="ARBA" id="ARBA00023004"/>
    </source>
</evidence>
<dbReference type="PANTHER" id="PTHR30182:SF12">
    <property type="entry name" value="L-SERINE DEHYDRATASE, BETA CHAIN-RELATED"/>
    <property type="match status" value="1"/>
</dbReference>
<reference evidence="9" key="1">
    <citation type="journal article" date="2012" name="PLoS ONE">
        <title>Gene sets for utilization of primary and secondary nutrition supplies in the distal gut of endangered iberian lynx.</title>
        <authorList>
            <person name="Alcaide M."/>
            <person name="Messina E."/>
            <person name="Richter M."/>
            <person name="Bargiela R."/>
            <person name="Peplies J."/>
            <person name="Huws S.A."/>
            <person name="Newbold C.J."/>
            <person name="Golyshin P.N."/>
            <person name="Simon M.A."/>
            <person name="Lopez G."/>
            <person name="Yakimov M.M."/>
            <person name="Ferrer M."/>
        </authorList>
    </citation>
    <scope>NUCLEOTIDE SEQUENCE</scope>
</reference>
<keyword evidence="6" id="KW-0411">Iron-sulfur</keyword>
<dbReference type="EMBL" id="AMCI01004682">
    <property type="protein sequence ID" value="EJW97595.1"/>
    <property type="molecule type" value="Genomic_DNA"/>
</dbReference>
<dbReference type="InterPro" id="IPR029009">
    <property type="entry name" value="ASB_dom_sf"/>
</dbReference>
<accession>J9CCE6</accession>
<gene>
    <name evidence="9" type="ORF">EVA_14297</name>
</gene>
<dbReference type="Gene3D" id="3.30.70.260">
    <property type="match status" value="1"/>
</dbReference>
<evidence type="ECO:0000256" key="3">
    <source>
        <dbReference type="ARBA" id="ARBA00022485"/>
    </source>
</evidence>
<dbReference type="NCBIfam" id="TIGR00719">
    <property type="entry name" value="sda_beta"/>
    <property type="match status" value="1"/>
</dbReference>
<dbReference type="InterPro" id="IPR051318">
    <property type="entry name" value="Fe-S_L-Ser"/>
</dbReference>
<dbReference type="GO" id="GO:0051539">
    <property type="term" value="F:4 iron, 4 sulfur cluster binding"/>
    <property type="evidence" value="ECO:0007669"/>
    <property type="project" value="UniProtKB-KW"/>
</dbReference>
<dbReference type="GO" id="GO:0046872">
    <property type="term" value="F:metal ion binding"/>
    <property type="evidence" value="ECO:0007669"/>
    <property type="project" value="UniProtKB-KW"/>
</dbReference>
<evidence type="ECO:0000256" key="6">
    <source>
        <dbReference type="ARBA" id="ARBA00023014"/>
    </source>
</evidence>